<comment type="subcellular location">
    <subcellularLocation>
        <location evidence="2">Cytoplasm</location>
    </subcellularLocation>
</comment>
<comment type="catalytic activity">
    <reaction evidence="1">
        <text>Release of N-terminal proline from a peptide.</text>
        <dbReference type="EC" id="3.4.11.5"/>
    </reaction>
</comment>
<protein>
    <recommendedName>
        <fullName evidence="5">Proline iminopeptidase</fullName>
        <ecNumber evidence="4">3.4.11.5</ecNumber>
    </recommendedName>
    <alternativeName>
        <fullName evidence="10">Prolyl aminopeptidase</fullName>
    </alternativeName>
</protein>
<evidence type="ECO:0000256" key="2">
    <source>
        <dbReference type="ARBA" id="ARBA00004496"/>
    </source>
</evidence>
<dbReference type="EC" id="3.4.11.5" evidence="4"/>
<dbReference type="InterPro" id="IPR005944">
    <property type="entry name" value="Pro_iminopeptidase"/>
</dbReference>
<dbReference type="EMBL" id="VYGV01000025">
    <property type="protein sequence ID" value="NWF47914.1"/>
    <property type="molecule type" value="Genomic_DNA"/>
</dbReference>
<gene>
    <name evidence="13" type="ORF">F3K02_22050</name>
</gene>
<dbReference type="GO" id="GO:0006508">
    <property type="term" value="P:proteolysis"/>
    <property type="evidence" value="ECO:0007669"/>
    <property type="project" value="UniProtKB-KW"/>
</dbReference>
<comment type="similarity">
    <text evidence="3">Belongs to the peptidase S33 family.</text>
</comment>
<dbReference type="GO" id="GO:0005737">
    <property type="term" value="C:cytoplasm"/>
    <property type="evidence" value="ECO:0007669"/>
    <property type="project" value="UniProtKB-SubCell"/>
</dbReference>
<dbReference type="Pfam" id="PF00561">
    <property type="entry name" value="Abhydrolase_1"/>
    <property type="match status" value="1"/>
</dbReference>
<evidence type="ECO:0000313" key="13">
    <source>
        <dbReference type="EMBL" id="NWF47914.1"/>
    </source>
</evidence>
<accession>A0A7Y8GZV7</accession>
<evidence type="ECO:0000256" key="6">
    <source>
        <dbReference type="ARBA" id="ARBA00022438"/>
    </source>
</evidence>
<evidence type="ECO:0000256" key="11">
    <source>
        <dbReference type="SAM" id="MobiDB-lite"/>
    </source>
</evidence>
<evidence type="ECO:0000313" key="14">
    <source>
        <dbReference type="Proteomes" id="UP000545507"/>
    </source>
</evidence>
<dbReference type="InterPro" id="IPR029058">
    <property type="entry name" value="AB_hydrolase_fold"/>
</dbReference>
<evidence type="ECO:0000256" key="3">
    <source>
        <dbReference type="ARBA" id="ARBA00010088"/>
    </source>
</evidence>
<comment type="caution">
    <text evidence="13">The sequence shown here is derived from an EMBL/GenBank/DDBJ whole genome shotgun (WGS) entry which is preliminary data.</text>
</comment>
<dbReference type="SUPFAM" id="SSF53474">
    <property type="entry name" value="alpha/beta-Hydrolases"/>
    <property type="match status" value="1"/>
</dbReference>
<evidence type="ECO:0000256" key="8">
    <source>
        <dbReference type="ARBA" id="ARBA00022670"/>
    </source>
</evidence>
<dbReference type="Gene3D" id="3.40.50.1820">
    <property type="entry name" value="alpha/beta hydrolase"/>
    <property type="match status" value="1"/>
</dbReference>
<feature type="region of interest" description="Disordered" evidence="11">
    <location>
        <begin position="1"/>
        <end position="37"/>
    </location>
</feature>
<evidence type="ECO:0000256" key="10">
    <source>
        <dbReference type="ARBA" id="ARBA00029605"/>
    </source>
</evidence>
<evidence type="ECO:0000256" key="1">
    <source>
        <dbReference type="ARBA" id="ARBA00001585"/>
    </source>
</evidence>
<evidence type="ECO:0000256" key="4">
    <source>
        <dbReference type="ARBA" id="ARBA00012568"/>
    </source>
</evidence>
<keyword evidence="14" id="KW-1185">Reference proteome</keyword>
<dbReference type="InterPro" id="IPR002410">
    <property type="entry name" value="Peptidase_S33"/>
</dbReference>
<organism evidence="13 14">
    <name type="scientific">Hydrogenophaga aromaticivorans</name>
    <dbReference type="NCBI Taxonomy" id="2610898"/>
    <lineage>
        <taxon>Bacteria</taxon>
        <taxon>Pseudomonadati</taxon>
        <taxon>Pseudomonadota</taxon>
        <taxon>Betaproteobacteria</taxon>
        <taxon>Burkholderiales</taxon>
        <taxon>Comamonadaceae</taxon>
        <taxon>Hydrogenophaga</taxon>
    </lineage>
</organism>
<name>A0A7Y8GZV7_9BURK</name>
<evidence type="ECO:0000256" key="5">
    <source>
        <dbReference type="ARBA" id="ARBA00021843"/>
    </source>
</evidence>
<keyword evidence="9 13" id="KW-0378">Hydrolase</keyword>
<dbReference type="PRINTS" id="PR00793">
    <property type="entry name" value="PROAMNOPTASE"/>
</dbReference>
<feature type="compositionally biased region" description="Basic and acidic residues" evidence="11">
    <location>
        <begin position="22"/>
        <end position="31"/>
    </location>
</feature>
<keyword evidence="6" id="KW-0031">Aminopeptidase</keyword>
<keyword evidence="7" id="KW-0963">Cytoplasm</keyword>
<feature type="domain" description="AB hydrolase-1" evidence="12">
    <location>
        <begin position="71"/>
        <end position="355"/>
    </location>
</feature>
<dbReference type="PANTHER" id="PTHR43722">
    <property type="entry name" value="PROLINE IMINOPEPTIDASE"/>
    <property type="match status" value="1"/>
</dbReference>
<dbReference type="Proteomes" id="UP000545507">
    <property type="component" value="Unassembled WGS sequence"/>
</dbReference>
<keyword evidence="8" id="KW-0645">Protease</keyword>
<dbReference type="AlphaFoldDB" id="A0A7Y8GZV7"/>
<dbReference type="GO" id="GO:0004177">
    <property type="term" value="F:aminopeptidase activity"/>
    <property type="evidence" value="ECO:0007669"/>
    <property type="project" value="UniProtKB-KW"/>
</dbReference>
<reference evidence="13 14" key="1">
    <citation type="submission" date="2019-09" db="EMBL/GenBank/DDBJ databases">
        <title>Hydrogenophaga aromatica sp. nov., isolated from a para-xylene-degrading enrichment culture.</title>
        <authorList>
            <person name="Tancsics A."/>
            <person name="Banerjee S."/>
        </authorList>
    </citation>
    <scope>NUCLEOTIDE SEQUENCE [LARGE SCALE GENOMIC DNA]</scope>
    <source>
        <strain evidence="13 14">D2P1</strain>
    </source>
</reference>
<dbReference type="PANTHER" id="PTHR43722:SF1">
    <property type="entry name" value="PROLINE IMINOPEPTIDASE"/>
    <property type="match status" value="1"/>
</dbReference>
<sequence>MSANLSAPLHLKLHPMNSNIDATKDQPRDTPESALSACRRSAWPPPAYLSVGRAHRMAFRTVGNPQGAPWLLVHGGPGSSCQPGMLAPLDLSRQWAIAPDQRGCGASRPRGKTAASTTHALVADMELLRQHLGIERWSLLAGSWGTVVALAYARAHPQRVQRLVLRGAFALSRREVGGLLQPSRRVLQALGREAAWPAAPGVSLPATLARLRQLLQSGTPGVAGLRVSRRWALLETACVSNGMRRALRQAVTQATAAQAAAIRRDWAALRRRQRKAQASRNRLATQSPDRAAMHKFRIQAHYLQHRGFVRPGALDDAVLGLARQGVLVDWVHGACDAVCPPANSRVWAALGSSLAPQQVTLSEPLSGHLGAEPGMLAALRAVVRRQG</sequence>
<dbReference type="InterPro" id="IPR000073">
    <property type="entry name" value="AB_hydrolase_1"/>
</dbReference>
<evidence type="ECO:0000256" key="9">
    <source>
        <dbReference type="ARBA" id="ARBA00022801"/>
    </source>
</evidence>
<proteinExistence type="inferred from homology"/>
<evidence type="ECO:0000256" key="7">
    <source>
        <dbReference type="ARBA" id="ARBA00022490"/>
    </source>
</evidence>
<evidence type="ECO:0000259" key="12">
    <source>
        <dbReference type="Pfam" id="PF00561"/>
    </source>
</evidence>